<dbReference type="PANTHER" id="PTHR42715:SF10">
    <property type="entry name" value="BETA-GLUCOSIDASE"/>
    <property type="match status" value="1"/>
</dbReference>
<dbReference type="InterPro" id="IPR013783">
    <property type="entry name" value="Ig-like_fold"/>
</dbReference>
<keyword evidence="3" id="KW-0119">Carbohydrate metabolism</keyword>
<dbReference type="InterPro" id="IPR050288">
    <property type="entry name" value="Cellulose_deg_GH3"/>
</dbReference>
<dbReference type="OrthoDB" id="9805821at2"/>
<comment type="similarity">
    <text evidence="1 4">Belongs to the glycosyl hydrolase 3 family.</text>
</comment>
<organism evidence="6 7">
    <name type="scientific">Lutibacter agarilyticus</name>
    <dbReference type="NCBI Taxonomy" id="1109740"/>
    <lineage>
        <taxon>Bacteria</taxon>
        <taxon>Pseudomonadati</taxon>
        <taxon>Bacteroidota</taxon>
        <taxon>Flavobacteriia</taxon>
        <taxon>Flavobacteriales</taxon>
        <taxon>Flavobacteriaceae</taxon>
        <taxon>Lutibacter</taxon>
    </lineage>
</organism>
<evidence type="ECO:0000259" key="5">
    <source>
        <dbReference type="SMART" id="SM01217"/>
    </source>
</evidence>
<dbReference type="FunFam" id="2.60.40.10:FF:000495">
    <property type="entry name" value="Periplasmic beta-glucosidase"/>
    <property type="match status" value="1"/>
</dbReference>
<dbReference type="AlphaFoldDB" id="A0A238Z5H9"/>
<dbReference type="GO" id="GO:0005975">
    <property type="term" value="P:carbohydrate metabolic process"/>
    <property type="evidence" value="ECO:0007669"/>
    <property type="project" value="InterPro"/>
</dbReference>
<keyword evidence="2 4" id="KW-0378">Hydrolase</keyword>
<dbReference type="InterPro" id="IPR002772">
    <property type="entry name" value="Glyco_hydro_3_C"/>
</dbReference>
<sequence length="746" mass="82591">MKNKFLYTLVIVASVFITSCKDGKSSNEVSEVISVVEYKGSPITTEFDAKIDSLIAQMTIEEKAGMLHGNSMFATKAIERLGIPELTMADGPLGVREELSLDSWKPAGWDNDFATYYPASGALAATWNTELSYLLGTSIGEESIARDKDVLLSPAINIIRTPLGGRTYEYFTEDPFLNKKLTVPFIVGVQENDVAVCVKHFVANNQETNRNFVDVQIDERTLREIYFPAFEAAVKEANAYSFMGAYNKFRGEYLCENGPMLNSVLRDEWGFNGVVISDWAAVHDTKKSIENGLDIEMGTHKPFDEYFYANPLIEKVKSGDIDEAVLNERVKNVLRLMFTLKSVDDKGRAKGSINTEDHFKDAYDIAAESVVLLKNQNNLLPIKTNGIKSIAVIGSNAKKKNALGGFGAGVKTEREVTPLQGLQNKLPTSITINYAEGYLERYSKTAKNKLGVITLKSPVTIDKLEPEMVAAAIEAAKNSDIAIVFAGSNRDFETESSDRVSLRLPFAQEELIEKVLAVNPNTIVVMIGGAPFDIENISKKSKALIWSWFNGSEGGNALADVILGNVNPSGKLPWTMPVKIEDSPAHATNSFPGDQTVIYEEGILVGYRWFDTKKIEPLYPFGYGMSYTDFKFSDLKTNKETYTTEDIIEVTFNIANVGNIDGKEVAQLYVSKPNSSVERAAQELKGFKKVLIENKTTENVTIQLPVKELAYYNVVDKAWVVEPGTYILKIGNSSRDIKTEISINIK</sequence>
<protein>
    <submittedName>
        <fullName evidence="6">Beta-glucosidase</fullName>
    </submittedName>
</protein>
<feature type="domain" description="Fibronectin type III-like" evidence="5">
    <location>
        <begin position="664"/>
        <end position="734"/>
    </location>
</feature>
<evidence type="ECO:0000256" key="3">
    <source>
        <dbReference type="ARBA" id="ARBA00023277"/>
    </source>
</evidence>
<dbReference type="Pfam" id="PF14310">
    <property type="entry name" value="Fn3-like"/>
    <property type="match status" value="1"/>
</dbReference>
<evidence type="ECO:0000313" key="6">
    <source>
        <dbReference type="EMBL" id="SNR78249.1"/>
    </source>
</evidence>
<keyword evidence="7" id="KW-1185">Reference proteome</keyword>
<evidence type="ECO:0000256" key="4">
    <source>
        <dbReference type="RuleBase" id="RU361161"/>
    </source>
</evidence>
<dbReference type="Gene3D" id="2.60.40.10">
    <property type="entry name" value="Immunoglobulins"/>
    <property type="match status" value="1"/>
</dbReference>
<dbReference type="SUPFAM" id="SSF52279">
    <property type="entry name" value="Beta-D-glucan exohydrolase, C-terminal domain"/>
    <property type="match status" value="1"/>
</dbReference>
<dbReference type="SMART" id="SM01217">
    <property type="entry name" value="Fn3_like"/>
    <property type="match status" value="1"/>
</dbReference>
<dbReference type="PRINTS" id="PR00133">
    <property type="entry name" value="GLHYDRLASE3"/>
</dbReference>
<dbReference type="InterPro" id="IPR019800">
    <property type="entry name" value="Glyco_hydro_3_AS"/>
</dbReference>
<dbReference type="Gene3D" id="3.40.50.1700">
    <property type="entry name" value="Glycoside hydrolase family 3 C-terminal domain"/>
    <property type="match status" value="1"/>
</dbReference>
<reference evidence="6 7" key="1">
    <citation type="submission" date="2017-06" db="EMBL/GenBank/DDBJ databases">
        <authorList>
            <person name="Kim H.J."/>
            <person name="Triplett B.A."/>
        </authorList>
    </citation>
    <scope>NUCLEOTIDE SEQUENCE [LARGE SCALE GENOMIC DNA]</scope>
    <source>
        <strain evidence="6 7">DSM 29150</strain>
    </source>
</reference>
<dbReference type="Pfam" id="PF00933">
    <property type="entry name" value="Glyco_hydro_3"/>
    <property type="match status" value="1"/>
</dbReference>
<keyword evidence="4" id="KW-0326">Glycosidase</keyword>
<dbReference type="GO" id="GO:0008422">
    <property type="term" value="F:beta-glucosidase activity"/>
    <property type="evidence" value="ECO:0007669"/>
    <property type="project" value="UniProtKB-ARBA"/>
</dbReference>
<dbReference type="InterPro" id="IPR001764">
    <property type="entry name" value="Glyco_hydro_3_N"/>
</dbReference>
<dbReference type="RefSeq" id="WP_089382931.1">
    <property type="nucleotide sequence ID" value="NZ_FZNT01000013.1"/>
</dbReference>
<accession>A0A238Z5H9</accession>
<dbReference type="Gene3D" id="3.20.20.300">
    <property type="entry name" value="Glycoside hydrolase, family 3, N-terminal domain"/>
    <property type="match status" value="1"/>
</dbReference>
<dbReference type="InterPro" id="IPR036962">
    <property type="entry name" value="Glyco_hydro_3_N_sf"/>
</dbReference>
<dbReference type="Pfam" id="PF01915">
    <property type="entry name" value="Glyco_hydro_3_C"/>
    <property type="match status" value="1"/>
</dbReference>
<gene>
    <name evidence="6" type="ORF">SAMN06265371_11327</name>
</gene>
<dbReference type="SUPFAM" id="SSF51445">
    <property type="entry name" value="(Trans)glycosidases"/>
    <property type="match status" value="1"/>
</dbReference>
<dbReference type="InterPro" id="IPR026891">
    <property type="entry name" value="Fn3-like"/>
</dbReference>
<dbReference type="PROSITE" id="PS00775">
    <property type="entry name" value="GLYCOSYL_HYDROL_F3"/>
    <property type="match status" value="1"/>
</dbReference>
<dbReference type="Proteomes" id="UP000198384">
    <property type="component" value="Unassembled WGS sequence"/>
</dbReference>
<dbReference type="InterPro" id="IPR017853">
    <property type="entry name" value="GH"/>
</dbReference>
<dbReference type="PROSITE" id="PS51257">
    <property type="entry name" value="PROKAR_LIPOPROTEIN"/>
    <property type="match status" value="1"/>
</dbReference>
<evidence type="ECO:0000256" key="1">
    <source>
        <dbReference type="ARBA" id="ARBA00005336"/>
    </source>
</evidence>
<dbReference type="InterPro" id="IPR036881">
    <property type="entry name" value="Glyco_hydro_3_C_sf"/>
</dbReference>
<name>A0A238Z5H9_9FLAO</name>
<dbReference type="PANTHER" id="PTHR42715">
    <property type="entry name" value="BETA-GLUCOSIDASE"/>
    <property type="match status" value="1"/>
</dbReference>
<evidence type="ECO:0000256" key="2">
    <source>
        <dbReference type="ARBA" id="ARBA00022801"/>
    </source>
</evidence>
<proteinExistence type="inferred from homology"/>
<dbReference type="EMBL" id="FZNT01000013">
    <property type="protein sequence ID" value="SNR78249.1"/>
    <property type="molecule type" value="Genomic_DNA"/>
</dbReference>
<evidence type="ECO:0000313" key="7">
    <source>
        <dbReference type="Proteomes" id="UP000198384"/>
    </source>
</evidence>